<protein>
    <submittedName>
        <fullName evidence="4">TetR-like C-terminal domain-containing protein</fullName>
    </submittedName>
</protein>
<dbReference type="RefSeq" id="WP_318600061.1">
    <property type="nucleotide sequence ID" value="NZ_JAWSTH010000094.1"/>
</dbReference>
<dbReference type="SUPFAM" id="SSF48498">
    <property type="entry name" value="Tetracyclin repressor-like, C-terminal domain"/>
    <property type="match status" value="1"/>
</dbReference>
<accession>A0ABU4HW92</accession>
<feature type="domain" description="HTH-type transcriptional regulator MT1864/Rv1816-like C-terminal" evidence="3">
    <location>
        <begin position="23"/>
        <end position="120"/>
    </location>
</feature>
<keyword evidence="2" id="KW-0804">Transcription</keyword>
<sequence>RGARELAGVLREAAVGRARGDALRAASDALRGYALAHPGTYLAAQRAPDPGDAEAVAAAGEAVEVFVALLAGYGLDGSDAIHAVRAVRSALHGFVTIEADGGFGMAESVDESFARLVAMLDAALGS</sequence>
<dbReference type="InterPro" id="IPR025996">
    <property type="entry name" value="MT1864/Rv1816-like_C"/>
</dbReference>
<dbReference type="InterPro" id="IPR036271">
    <property type="entry name" value="Tet_transcr_reg_TetR-rel_C_sf"/>
</dbReference>
<organism evidence="4 5">
    <name type="scientific">Conexibacter stalactiti</name>
    <dbReference type="NCBI Taxonomy" id="1940611"/>
    <lineage>
        <taxon>Bacteria</taxon>
        <taxon>Bacillati</taxon>
        <taxon>Actinomycetota</taxon>
        <taxon>Thermoleophilia</taxon>
        <taxon>Solirubrobacterales</taxon>
        <taxon>Conexibacteraceae</taxon>
        <taxon>Conexibacter</taxon>
    </lineage>
</organism>
<reference evidence="5" key="1">
    <citation type="submission" date="2023-07" db="EMBL/GenBank/DDBJ databases">
        <title>Conexibacter stalactiti sp. nov., isolated from stalactites in a lava cave and emended description of the genus Conexibacter.</title>
        <authorList>
            <person name="Lee S.D."/>
        </authorList>
    </citation>
    <scope>NUCLEOTIDE SEQUENCE [LARGE SCALE GENOMIC DNA]</scope>
    <source>
        <strain evidence="5">KCTC 39840</strain>
    </source>
</reference>
<dbReference type="Proteomes" id="UP001284601">
    <property type="component" value="Unassembled WGS sequence"/>
</dbReference>
<proteinExistence type="predicted"/>
<evidence type="ECO:0000313" key="4">
    <source>
        <dbReference type="EMBL" id="MDW5597595.1"/>
    </source>
</evidence>
<name>A0ABU4HW92_9ACTN</name>
<evidence type="ECO:0000256" key="2">
    <source>
        <dbReference type="ARBA" id="ARBA00023163"/>
    </source>
</evidence>
<dbReference type="Gene3D" id="1.10.357.10">
    <property type="entry name" value="Tetracycline Repressor, domain 2"/>
    <property type="match status" value="1"/>
</dbReference>
<comment type="caution">
    <text evidence="4">The sequence shown here is derived from an EMBL/GenBank/DDBJ whole genome shotgun (WGS) entry which is preliminary data.</text>
</comment>
<gene>
    <name evidence="4" type="ORF">R7226_24810</name>
</gene>
<keyword evidence="5" id="KW-1185">Reference proteome</keyword>
<evidence type="ECO:0000313" key="5">
    <source>
        <dbReference type="Proteomes" id="UP001284601"/>
    </source>
</evidence>
<reference evidence="4 5" key="2">
    <citation type="submission" date="2023-10" db="EMBL/GenBank/DDBJ databases">
        <authorList>
            <person name="Han X.F."/>
        </authorList>
    </citation>
    <scope>NUCLEOTIDE SEQUENCE [LARGE SCALE GENOMIC DNA]</scope>
    <source>
        <strain evidence="4 5">KCTC 39840</strain>
    </source>
</reference>
<evidence type="ECO:0000256" key="1">
    <source>
        <dbReference type="ARBA" id="ARBA00023015"/>
    </source>
</evidence>
<dbReference type="Pfam" id="PF13305">
    <property type="entry name" value="TetR_C_33"/>
    <property type="match status" value="1"/>
</dbReference>
<dbReference type="EMBL" id="JAWSTH010000094">
    <property type="protein sequence ID" value="MDW5597595.1"/>
    <property type="molecule type" value="Genomic_DNA"/>
</dbReference>
<feature type="non-terminal residue" evidence="4">
    <location>
        <position position="1"/>
    </location>
</feature>
<keyword evidence="1" id="KW-0805">Transcription regulation</keyword>
<evidence type="ECO:0000259" key="3">
    <source>
        <dbReference type="Pfam" id="PF13305"/>
    </source>
</evidence>